<evidence type="ECO:0000256" key="1">
    <source>
        <dbReference type="SAM" id="Phobius"/>
    </source>
</evidence>
<evidence type="ECO:0000313" key="2">
    <source>
        <dbReference type="EMBL" id="UVQ97693.1"/>
    </source>
</evidence>
<gene>
    <name evidence="2" type="ORF">NXW23_04855</name>
</gene>
<feature type="transmembrane region" description="Helical" evidence="1">
    <location>
        <begin position="20"/>
        <end position="38"/>
    </location>
</feature>
<proteinExistence type="predicted"/>
<dbReference type="RefSeq" id="WP_172681084.1">
    <property type="nucleotide sequence ID" value="NZ_CZAI01000001.1"/>
</dbReference>
<sequence>MRNEIEKSFLVERRTSAFKICLYGIFTVLLSPVIIALHKHAGQTK</sequence>
<keyword evidence="1" id="KW-0812">Transmembrane</keyword>
<evidence type="ECO:0000313" key="3">
    <source>
        <dbReference type="Proteomes" id="UP001060260"/>
    </source>
</evidence>
<keyword evidence="1" id="KW-0472">Membrane</keyword>
<organism evidence="2 3">
    <name type="scientific">Bacteroides caccae</name>
    <dbReference type="NCBI Taxonomy" id="47678"/>
    <lineage>
        <taxon>Bacteria</taxon>
        <taxon>Pseudomonadati</taxon>
        <taxon>Bacteroidota</taxon>
        <taxon>Bacteroidia</taxon>
        <taxon>Bacteroidales</taxon>
        <taxon>Bacteroidaceae</taxon>
        <taxon>Bacteroides</taxon>
    </lineage>
</organism>
<accession>A0AA95BVR3</accession>
<name>A0AA95BVR3_9BACE</name>
<protein>
    <submittedName>
        <fullName evidence="2">Uncharacterized protein</fullName>
    </submittedName>
</protein>
<dbReference type="EMBL" id="CP103166">
    <property type="protein sequence ID" value="UVQ97693.1"/>
    <property type="molecule type" value="Genomic_DNA"/>
</dbReference>
<reference evidence="2" key="1">
    <citation type="submission" date="2022-08" db="EMBL/GenBank/DDBJ databases">
        <title>Genome Sequencing of Bacteroides fragilis Group Isolates with Nanopore Technology.</title>
        <authorList>
            <person name="Tisza M.J."/>
            <person name="Smith D."/>
            <person name="Dekker J.P."/>
        </authorList>
    </citation>
    <scope>NUCLEOTIDE SEQUENCE</scope>
    <source>
        <strain evidence="2">BFG-474</strain>
    </source>
</reference>
<dbReference type="Proteomes" id="UP001060260">
    <property type="component" value="Chromosome"/>
</dbReference>
<dbReference type="AlphaFoldDB" id="A0AA95BVR3"/>
<keyword evidence="1" id="KW-1133">Transmembrane helix</keyword>